<evidence type="ECO:0000313" key="2">
    <source>
        <dbReference type="Proteomes" id="UP000292702"/>
    </source>
</evidence>
<dbReference type="OrthoDB" id="3036049at2759"/>
<dbReference type="EMBL" id="RWJN01000636">
    <property type="protein sequence ID" value="TCD60223.1"/>
    <property type="molecule type" value="Genomic_DNA"/>
</dbReference>
<sequence length="224" mass="25659">MLRLGTKYQIECLRDDAVRRLGACFPSQLDTFTTLYTSELFKKGLVLRYPHDVIVLKQNHVVAVVELAQTFDLHHLLPSALYMCAQLSIDMKLNGYRDRDGRNWVLSKSTLKRCLAGEAKLRLETREQEKFVMLGESSPDCPRSSSCERRLASTRRHRLRAMQETPNALSGSKWIEDIGLCEMCCTYFVQKHVGHQLKVWKNLAKYFELGDMEWPVSSQDGGAA</sequence>
<name>A0A4R0R329_9APHY</name>
<keyword evidence="2" id="KW-1185">Reference proteome</keyword>
<gene>
    <name evidence="1" type="ORF">EIP91_010531</name>
</gene>
<dbReference type="Proteomes" id="UP000292702">
    <property type="component" value="Unassembled WGS sequence"/>
</dbReference>
<comment type="caution">
    <text evidence="1">The sequence shown here is derived from an EMBL/GenBank/DDBJ whole genome shotgun (WGS) entry which is preliminary data.</text>
</comment>
<reference evidence="1 2" key="1">
    <citation type="submission" date="2018-11" db="EMBL/GenBank/DDBJ databases">
        <title>Genome assembly of Steccherinum ochraceum LE-BIN_3174, the white-rot fungus of the Steccherinaceae family (The Residual Polyporoid clade, Polyporales, Basidiomycota).</title>
        <authorList>
            <person name="Fedorova T.V."/>
            <person name="Glazunova O.A."/>
            <person name="Landesman E.O."/>
            <person name="Moiseenko K.V."/>
            <person name="Psurtseva N.V."/>
            <person name="Savinova O.S."/>
            <person name="Shakhova N.V."/>
            <person name="Tyazhelova T.V."/>
            <person name="Vasina D.V."/>
        </authorList>
    </citation>
    <scope>NUCLEOTIDE SEQUENCE [LARGE SCALE GENOMIC DNA]</scope>
    <source>
        <strain evidence="1 2">LE-BIN_3174</strain>
    </source>
</reference>
<proteinExistence type="predicted"/>
<evidence type="ECO:0000313" key="1">
    <source>
        <dbReference type="EMBL" id="TCD60223.1"/>
    </source>
</evidence>
<protein>
    <submittedName>
        <fullName evidence="1">Uncharacterized protein</fullName>
    </submittedName>
</protein>
<accession>A0A4R0R329</accession>
<organism evidence="1 2">
    <name type="scientific">Steccherinum ochraceum</name>
    <dbReference type="NCBI Taxonomy" id="92696"/>
    <lineage>
        <taxon>Eukaryota</taxon>
        <taxon>Fungi</taxon>
        <taxon>Dikarya</taxon>
        <taxon>Basidiomycota</taxon>
        <taxon>Agaricomycotina</taxon>
        <taxon>Agaricomycetes</taxon>
        <taxon>Polyporales</taxon>
        <taxon>Steccherinaceae</taxon>
        <taxon>Steccherinum</taxon>
    </lineage>
</organism>
<dbReference type="AlphaFoldDB" id="A0A4R0R329"/>